<protein>
    <submittedName>
        <fullName evidence="1">Uncharacterized protein</fullName>
    </submittedName>
</protein>
<name>A0AAD1XAT8_EUPCR</name>
<reference evidence="1" key="1">
    <citation type="submission" date="2023-07" db="EMBL/GenBank/DDBJ databases">
        <authorList>
            <consortium name="AG Swart"/>
            <person name="Singh M."/>
            <person name="Singh A."/>
            <person name="Seah K."/>
            <person name="Emmerich C."/>
        </authorList>
    </citation>
    <scope>NUCLEOTIDE SEQUENCE</scope>
    <source>
        <strain evidence="1">DP1</strain>
    </source>
</reference>
<evidence type="ECO:0000313" key="2">
    <source>
        <dbReference type="Proteomes" id="UP001295684"/>
    </source>
</evidence>
<dbReference type="EMBL" id="CAMPGE010004870">
    <property type="protein sequence ID" value="CAI2363720.1"/>
    <property type="molecule type" value="Genomic_DNA"/>
</dbReference>
<comment type="caution">
    <text evidence="1">The sequence shown here is derived from an EMBL/GenBank/DDBJ whole genome shotgun (WGS) entry which is preliminary data.</text>
</comment>
<dbReference type="Proteomes" id="UP001295684">
    <property type="component" value="Unassembled WGS sequence"/>
</dbReference>
<proteinExistence type="predicted"/>
<accession>A0AAD1XAT8</accession>
<organism evidence="1 2">
    <name type="scientific">Euplotes crassus</name>
    <dbReference type="NCBI Taxonomy" id="5936"/>
    <lineage>
        <taxon>Eukaryota</taxon>
        <taxon>Sar</taxon>
        <taxon>Alveolata</taxon>
        <taxon>Ciliophora</taxon>
        <taxon>Intramacronucleata</taxon>
        <taxon>Spirotrichea</taxon>
        <taxon>Hypotrichia</taxon>
        <taxon>Euplotida</taxon>
        <taxon>Euplotidae</taxon>
        <taxon>Moneuplotes</taxon>
    </lineage>
</organism>
<gene>
    <name evidence="1" type="ORF">ECRASSUSDP1_LOCUS5057</name>
</gene>
<keyword evidence="2" id="KW-1185">Reference proteome</keyword>
<sequence>MIMINKNNQSIKYSLTNPKLCNPSILCKNYLIFKKRKLNDVRDLAPGSYNPKNRILQRNTETAKIFSPVLAEHYKKKKELIQDPGKKALIDRAKNERKFPNSAEEENKHIYNTISCNTMLKEDEVRSSISYQRLRGNTQSHPYLVLALMR</sequence>
<dbReference type="AlphaFoldDB" id="A0AAD1XAT8"/>
<evidence type="ECO:0000313" key="1">
    <source>
        <dbReference type="EMBL" id="CAI2363720.1"/>
    </source>
</evidence>